<sequence length="372" mass="43791">MNITRLHMTKKLLKYALLVKNVQRIQRMIPNCDYYSTFTLDAFANEIFERHKTVKFQRCDLVEANIQRCTYTSDKTNLSSMNSVDLESKFTVLLGKNRDRDIVELLNQCKDCKKLLTYATVKKLFRHYSMNGRPDKVAIIQEYCLKVDPNAYRRNGEFLHYLAKAECIKGNSDKGLSILKSCYKKYDSLRSFYRIIFRELIQDSVLNRSEASLVIFKKYVLEFSDEWSDHYPLVCFWHICWASNWFSDQMLGDELLETSDVLLDIVGEKATAFSIMALKDFNEDAVVRLLQTLLKHDMMTEYVAVLQVLFNYKLKNRDIRGCTEIIRNCDVLGVTLPSDQQGRYIKMLIDDKRQKWTKEPTKTPFKDFKLKF</sequence>
<proteinExistence type="predicted"/>
<name>A0A835GSU5_SPOEX</name>
<organism evidence="1 2">
    <name type="scientific">Spodoptera exigua</name>
    <name type="common">Beet armyworm</name>
    <name type="synonym">Noctua fulgens</name>
    <dbReference type="NCBI Taxonomy" id="7107"/>
    <lineage>
        <taxon>Eukaryota</taxon>
        <taxon>Metazoa</taxon>
        <taxon>Ecdysozoa</taxon>
        <taxon>Arthropoda</taxon>
        <taxon>Hexapoda</taxon>
        <taxon>Insecta</taxon>
        <taxon>Pterygota</taxon>
        <taxon>Neoptera</taxon>
        <taxon>Endopterygota</taxon>
        <taxon>Lepidoptera</taxon>
        <taxon>Glossata</taxon>
        <taxon>Ditrysia</taxon>
        <taxon>Noctuoidea</taxon>
        <taxon>Noctuidae</taxon>
        <taxon>Amphipyrinae</taxon>
        <taxon>Spodoptera</taxon>
    </lineage>
</organism>
<protein>
    <submittedName>
        <fullName evidence="1">Uncharacterized protein</fullName>
    </submittedName>
</protein>
<comment type="caution">
    <text evidence="1">The sequence shown here is derived from an EMBL/GenBank/DDBJ whole genome shotgun (WGS) entry which is preliminary data.</text>
</comment>
<reference evidence="1" key="1">
    <citation type="submission" date="2020-08" db="EMBL/GenBank/DDBJ databases">
        <title>Spodoptera exigua strain:BAW_Kor-Di-RS1 Genome sequencing and assembly.</title>
        <authorList>
            <person name="Kim J."/>
            <person name="Nam H.Y."/>
            <person name="Kwon M."/>
            <person name="Choi J.H."/>
            <person name="Cho S.R."/>
            <person name="Kim G.-H."/>
        </authorList>
    </citation>
    <scope>NUCLEOTIDE SEQUENCE</scope>
    <source>
        <strain evidence="1">BAW_Kor-Di-RS1</strain>
        <tissue evidence="1">Whole-body</tissue>
    </source>
</reference>
<evidence type="ECO:0000313" key="2">
    <source>
        <dbReference type="Proteomes" id="UP000648187"/>
    </source>
</evidence>
<dbReference type="Proteomes" id="UP000648187">
    <property type="component" value="Unassembled WGS sequence"/>
</dbReference>
<evidence type="ECO:0000313" key="1">
    <source>
        <dbReference type="EMBL" id="KAF9424829.1"/>
    </source>
</evidence>
<gene>
    <name evidence="1" type="ORF">HW555_000130</name>
</gene>
<accession>A0A835GSU5</accession>
<dbReference type="AlphaFoldDB" id="A0A835GSU5"/>
<dbReference type="EMBL" id="JACKWZ010000001">
    <property type="protein sequence ID" value="KAF9424829.1"/>
    <property type="molecule type" value="Genomic_DNA"/>
</dbReference>
<keyword evidence="2" id="KW-1185">Reference proteome</keyword>